<dbReference type="Proteomes" id="UP000659172">
    <property type="component" value="Unassembled WGS sequence"/>
</dbReference>
<proteinExistence type="predicted"/>
<organism evidence="1 2">
    <name type="scientific">Mycoplana rhizolycopersici</name>
    <dbReference type="NCBI Taxonomy" id="2746702"/>
    <lineage>
        <taxon>Bacteria</taxon>
        <taxon>Pseudomonadati</taxon>
        <taxon>Pseudomonadota</taxon>
        <taxon>Alphaproteobacteria</taxon>
        <taxon>Hyphomicrobiales</taxon>
        <taxon>Rhizobiaceae</taxon>
        <taxon>Mycoplana</taxon>
    </lineage>
</organism>
<keyword evidence="2" id="KW-1185">Reference proteome</keyword>
<dbReference type="EMBL" id="JABXYK010000004">
    <property type="protein sequence ID" value="NVP55192.1"/>
    <property type="molecule type" value="Genomic_DNA"/>
</dbReference>
<sequence>MTVHPTSHLGGMMSGLAATLLRLLNGRIAGVSGIVGRLALGIDRATNLAFVLGLCVSACARWLRQIRRRP</sequence>
<evidence type="ECO:0000313" key="1">
    <source>
        <dbReference type="EMBL" id="NVP55192.1"/>
    </source>
</evidence>
<gene>
    <name evidence="1" type="ORF">HV823_07980</name>
</gene>
<comment type="caution">
    <text evidence="1">The sequence shown here is derived from an EMBL/GenBank/DDBJ whole genome shotgun (WGS) entry which is preliminary data.</text>
</comment>
<name>A0ABX2QBS1_9HYPH</name>
<reference evidence="1 2" key="1">
    <citation type="submission" date="2020-06" db="EMBL/GenBank/DDBJ databases">
        <title>Rhizobium sp.nov. isolated from the tomato plant.</title>
        <authorList>
            <person name="Thin K.K."/>
            <person name="Zhang X."/>
            <person name="He S."/>
        </authorList>
    </citation>
    <scope>NUCLEOTIDE SEQUENCE [LARGE SCALE GENOMIC DNA]</scope>
    <source>
        <strain evidence="1 2">DBTS2</strain>
    </source>
</reference>
<protein>
    <submittedName>
        <fullName evidence="1">Uncharacterized protein</fullName>
    </submittedName>
</protein>
<accession>A0ABX2QBS1</accession>
<dbReference type="RefSeq" id="WP_176949196.1">
    <property type="nucleotide sequence ID" value="NZ_JABXYK010000004.1"/>
</dbReference>
<evidence type="ECO:0000313" key="2">
    <source>
        <dbReference type="Proteomes" id="UP000659172"/>
    </source>
</evidence>